<evidence type="ECO:0000256" key="1">
    <source>
        <dbReference type="SAM" id="MobiDB-lite"/>
    </source>
</evidence>
<name>A0A6C0H298_9ZZZZ</name>
<keyword evidence="2" id="KW-1133">Transmembrane helix</keyword>
<accession>A0A6C0H298</accession>
<protein>
    <submittedName>
        <fullName evidence="3">Uncharacterized protein</fullName>
    </submittedName>
</protein>
<keyword evidence="2" id="KW-0472">Membrane</keyword>
<evidence type="ECO:0000256" key="2">
    <source>
        <dbReference type="SAM" id="Phobius"/>
    </source>
</evidence>
<feature type="compositionally biased region" description="Low complexity" evidence="1">
    <location>
        <begin position="66"/>
        <end position="82"/>
    </location>
</feature>
<reference evidence="3" key="1">
    <citation type="journal article" date="2020" name="Nature">
        <title>Giant virus diversity and host interactions through global metagenomics.</title>
        <authorList>
            <person name="Schulz F."/>
            <person name="Roux S."/>
            <person name="Paez-Espino D."/>
            <person name="Jungbluth S."/>
            <person name="Walsh D.A."/>
            <person name="Denef V.J."/>
            <person name="McMahon K.D."/>
            <person name="Konstantinidis K.T."/>
            <person name="Eloe-Fadrosh E.A."/>
            <person name="Kyrpides N.C."/>
            <person name="Woyke T."/>
        </authorList>
    </citation>
    <scope>NUCLEOTIDE SEQUENCE</scope>
    <source>
        <strain evidence="3">GVMAG-M-3300023179-59</strain>
    </source>
</reference>
<feature type="transmembrane region" description="Helical" evidence="2">
    <location>
        <begin position="20"/>
        <end position="38"/>
    </location>
</feature>
<proteinExistence type="predicted"/>
<keyword evidence="2" id="KW-0812">Transmembrane</keyword>
<sequence>MVWVYNRHPEPDTQVPVPAIAYVFIGLTSLVLAYFTAVDKNGGGAVVTENKEESAMSMLPSFSNTPEESQSESSQSESSPSSYETPDAVPIDDSAEKQMSGGKKKNKKSKRRKQKQNRSVRLSK</sequence>
<feature type="region of interest" description="Disordered" evidence="1">
    <location>
        <begin position="49"/>
        <end position="124"/>
    </location>
</feature>
<dbReference type="AlphaFoldDB" id="A0A6C0H298"/>
<evidence type="ECO:0000313" key="3">
    <source>
        <dbReference type="EMBL" id="QHT74672.1"/>
    </source>
</evidence>
<organism evidence="3">
    <name type="scientific">viral metagenome</name>
    <dbReference type="NCBI Taxonomy" id="1070528"/>
    <lineage>
        <taxon>unclassified sequences</taxon>
        <taxon>metagenomes</taxon>
        <taxon>organismal metagenomes</taxon>
    </lineage>
</organism>
<feature type="compositionally biased region" description="Basic residues" evidence="1">
    <location>
        <begin position="102"/>
        <end position="124"/>
    </location>
</feature>
<dbReference type="EMBL" id="MN739854">
    <property type="protein sequence ID" value="QHT74672.1"/>
    <property type="molecule type" value="Genomic_DNA"/>
</dbReference>